<evidence type="ECO:0000256" key="2">
    <source>
        <dbReference type="ARBA" id="ARBA00022771"/>
    </source>
</evidence>
<dbReference type="OrthoDB" id="3791828at2759"/>
<keyword evidence="7" id="KW-1185">Reference proteome</keyword>
<keyword evidence="1" id="KW-0479">Metal-binding</keyword>
<evidence type="ECO:0000256" key="3">
    <source>
        <dbReference type="ARBA" id="ARBA00022833"/>
    </source>
</evidence>
<dbReference type="InterPro" id="IPR011016">
    <property type="entry name" value="Znf_RING-CH"/>
</dbReference>
<keyword evidence="2 4" id="KW-0863">Zinc-finger</keyword>
<keyword evidence="3" id="KW-0862">Zinc</keyword>
<evidence type="ECO:0000313" key="6">
    <source>
        <dbReference type="EMBL" id="KAF2024092.1"/>
    </source>
</evidence>
<evidence type="ECO:0000256" key="4">
    <source>
        <dbReference type="PROSITE-ProRule" id="PRU00175"/>
    </source>
</evidence>
<dbReference type="PROSITE" id="PS50089">
    <property type="entry name" value="ZF_RING_2"/>
    <property type="match status" value="1"/>
</dbReference>
<name>A0A9P4LH02_9PLEO</name>
<sequence>MCSRHRNVGQFLTGARTALEQFCEDANLIPTGSLCSICVETVVDKAEQSSKKPVLTKCGQLFHVTCLVSWVNESGASAANTCPTCRAIMCEAQSRVPASMLSQLDSTAELDEPSQAIWDDERFGNSL</sequence>
<dbReference type="Pfam" id="PF13639">
    <property type="entry name" value="zf-RING_2"/>
    <property type="match status" value="1"/>
</dbReference>
<dbReference type="SMART" id="SM00744">
    <property type="entry name" value="RINGv"/>
    <property type="match status" value="1"/>
</dbReference>
<gene>
    <name evidence="6" type="ORF">EK21DRAFT_94398</name>
</gene>
<dbReference type="AlphaFoldDB" id="A0A9P4LH02"/>
<evidence type="ECO:0000313" key="7">
    <source>
        <dbReference type="Proteomes" id="UP000799777"/>
    </source>
</evidence>
<dbReference type="GO" id="GO:0008270">
    <property type="term" value="F:zinc ion binding"/>
    <property type="evidence" value="ECO:0007669"/>
    <property type="project" value="UniProtKB-KW"/>
</dbReference>
<protein>
    <recommendedName>
        <fullName evidence="5">RING-type domain-containing protein</fullName>
    </recommendedName>
</protein>
<dbReference type="SMART" id="SM00184">
    <property type="entry name" value="RING"/>
    <property type="match status" value="1"/>
</dbReference>
<reference evidence="6" key="1">
    <citation type="journal article" date="2020" name="Stud. Mycol.">
        <title>101 Dothideomycetes genomes: a test case for predicting lifestyles and emergence of pathogens.</title>
        <authorList>
            <person name="Haridas S."/>
            <person name="Albert R."/>
            <person name="Binder M."/>
            <person name="Bloem J."/>
            <person name="Labutti K."/>
            <person name="Salamov A."/>
            <person name="Andreopoulos B."/>
            <person name="Baker S."/>
            <person name="Barry K."/>
            <person name="Bills G."/>
            <person name="Bluhm B."/>
            <person name="Cannon C."/>
            <person name="Castanera R."/>
            <person name="Culley D."/>
            <person name="Daum C."/>
            <person name="Ezra D."/>
            <person name="Gonzalez J."/>
            <person name="Henrissat B."/>
            <person name="Kuo A."/>
            <person name="Liang C."/>
            <person name="Lipzen A."/>
            <person name="Lutzoni F."/>
            <person name="Magnuson J."/>
            <person name="Mondo S."/>
            <person name="Nolan M."/>
            <person name="Ohm R."/>
            <person name="Pangilinan J."/>
            <person name="Park H.-J."/>
            <person name="Ramirez L."/>
            <person name="Alfaro M."/>
            <person name="Sun H."/>
            <person name="Tritt A."/>
            <person name="Yoshinaga Y."/>
            <person name="Zwiers L.-H."/>
            <person name="Turgeon B."/>
            <person name="Goodwin S."/>
            <person name="Spatafora J."/>
            <person name="Crous P."/>
            <person name="Grigoriev I."/>
        </authorList>
    </citation>
    <scope>NUCLEOTIDE SEQUENCE</scope>
    <source>
        <strain evidence="6">CBS 110217</strain>
    </source>
</reference>
<accession>A0A9P4LH02</accession>
<dbReference type="InterPro" id="IPR001841">
    <property type="entry name" value="Znf_RING"/>
</dbReference>
<dbReference type="Gene3D" id="3.30.40.10">
    <property type="entry name" value="Zinc/RING finger domain, C3HC4 (zinc finger)"/>
    <property type="match status" value="1"/>
</dbReference>
<organism evidence="6 7">
    <name type="scientific">Setomelanomma holmii</name>
    <dbReference type="NCBI Taxonomy" id="210430"/>
    <lineage>
        <taxon>Eukaryota</taxon>
        <taxon>Fungi</taxon>
        <taxon>Dikarya</taxon>
        <taxon>Ascomycota</taxon>
        <taxon>Pezizomycotina</taxon>
        <taxon>Dothideomycetes</taxon>
        <taxon>Pleosporomycetidae</taxon>
        <taxon>Pleosporales</taxon>
        <taxon>Pleosporineae</taxon>
        <taxon>Phaeosphaeriaceae</taxon>
        <taxon>Setomelanomma</taxon>
    </lineage>
</organism>
<dbReference type="EMBL" id="ML978310">
    <property type="protein sequence ID" value="KAF2024092.1"/>
    <property type="molecule type" value="Genomic_DNA"/>
</dbReference>
<feature type="domain" description="RING-type" evidence="5">
    <location>
        <begin position="35"/>
        <end position="86"/>
    </location>
</feature>
<comment type="caution">
    <text evidence="6">The sequence shown here is derived from an EMBL/GenBank/DDBJ whole genome shotgun (WGS) entry which is preliminary data.</text>
</comment>
<dbReference type="InterPro" id="IPR013083">
    <property type="entry name" value="Znf_RING/FYVE/PHD"/>
</dbReference>
<evidence type="ECO:0000256" key="1">
    <source>
        <dbReference type="ARBA" id="ARBA00022723"/>
    </source>
</evidence>
<dbReference type="SUPFAM" id="SSF57850">
    <property type="entry name" value="RING/U-box"/>
    <property type="match status" value="1"/>
</dbReference>
<evidence type="ECO:0000259" key="5">
    <source>
        <dbReference type="PROSITE" id="PS50089"/>
    </source>
</evidence>
<dbReference type="Proteomes" id="UP000799777">
    <property type="component" value="Unassembled WGS sequence"/>
</dbReference>
<proteinExistence type="predicted"/>